<dbReference type="EMBL" id="JBHUIP010000012">
    <property type="protein sequence ID" value="MFD2263546.1"/>
    <property type="molecule type" value="Genomic_DNA"/>
</dbReference>
<evidence type="ECO:0000259" key="1">
    <source>
        <dbReference type="PROSITE" id="PS50404"/>
    </source>
</evidence>
<dbReference type="Proteomes" id="UP001597295">
    <property type="component" value="Unassembled WGS sequence"/>
</dbReference>
<dbReference type="SUPFAM" id="SSF47616">
    <property type="entry name" value="GST C-terminal domain-like"/>
    <property type="match status" value="1"/>
</dbReference>
<dbReference type="PROSITE" id="PS50404">
    <property type="entry name" value="GST_NTER"/>
    <property type="match status" value="1"/>
</dbReference>
<dbReference type="SFLD" id="SFLDG01150">
    <property type="entry name" value="Main.1:_Beta-like"/>
    <property type="match status" value="1"/>
</dbReference>
<dbReference type="Gene3D" id="1.20.1050.10">
    <property type="match status" value="1"/>
</dbReference>
<dbReference type="SUPFAM" id="SSF52833">
    <property type="entry name" value="Thioredoxin-like"/>
    <property type="match status" value="1"/>
</dbReference>
<dbReference type="InterPro" id="IPR004045">
    <property type="entry name" value="Glutathione_S-Trfase_N"/>
</dbReference>
<dbReference type="InterPro" id="IPR036249">
    <property type="entry name" value="Thioredoxin-like_sf"/>
</dbReference>
<evidence type="ECO:0000313" key="3">
    <source>
        <dbReference type="EMBL" id="MFD2263546.1"/>
    </source>
</evidence>
<dbReference type="CDD" id="cd03188">
    <property type="entry name" value="GST_C_Beta"/>
    <property type="match status" value="1"/>
</dbReference>
<dbReference type="InterPro" id="IPR010987">
    <property type="entry name" value="Glutathione-S-Trfase_C-like"/>
</dbReference>
<dbReference type="PROSITE" id="PS50405">
    <property type="entry name" value="GST_CTER"/>
    <property type="match status" value="1"/>
</dbReference>
<dbReference type="InterPro" id="IPR040079">
    <property type="entry name" value="Glutathione_S-Trfase"/>
</dbReference>
<dbReference type="PANTHER" id="PTHR44051">
    <property type="entry name" value="GLUTATHIONE S-TRANSFERASE-RELATED"/>
    <property type="match status" value="1"/>
</dbReference>
<protein>
    <submittedName>
        <fullName evidence="3">Glutathione S-transferase family protein</fullName>
    </submittedName>
</protein>
<dbReference type="SFLD" id="SFLDS00019">
    <property type="entry name" value="Glutathione_Transferase_(cytos"/>
    <property type="match status" value="1"/>
</dbReference>
<dbReference type="InterPro" id="IPR036282">
    <property type="entry name" value="Glutathione-S-Trfase_C_sf"/>
</dbReference>
<dbReference type="Gene3D" id="3.40.30.10">
    <property type="entry name" value="Glutaredoxin"/>
    <property type="match status" value="1"/>
</dbReference>
<dbReference type="CDD" id="cd03057">
    <property type="entry name" value="GST_N_Beta"/>
    <property type="match status" value="1"/>
</dbReference>
<accession>A0ABW5DST7</accession>
<dbReference type="RefSeq" id="WP_379876565.1">
    <property type="nucleotide sequence ID" value="NZ_JBHUIP010000012.1"/>
</dbReference>
<comment type="caution">
    <text evidence="3">The sequence shown here is derived from an EMBL/GenBank/DDBJ whole genome shotgun (WGS) entry which is preliminary data.</text>
</comment>
<dbReference type="Pfam" id="PF13410">
    <property type="entry name" value="GST_C_2"/>
    <property type="match status" value="1"/>
</dbReference>
<proteinExistence type="predicted"/>
<feature type="domain" description="GST N-terminal" evidence="1">
    <location>
        <begin position="1"/>
        <end position="80"/>
    </location>
</feature>
<feature type="domain" description="GST C-terminal" evidence="2">
    <location>
        <begin position="83"/>
        <end position="209"/>
    </location>
</feature>
<dbReference type="SFLD" id="SFLDG00358">
    <property type="entry name" value="Main_(cytGST)"/>
    <property type="match status" value="1"/>
</dbReference>
<dbReference type="Pfam" id="PF13409">
    <property type="entry name" value="GST_N_2"/>
    <property type="match status" value="1"/>
</dbReference>
<evidence type="ECO:0000313" key="4">
    <source>
        <dbReference type="Proteomes" id="UP001597295"/>
    </source>
</evidence>
<gene>
    <name evidence="3" type="ORF">ACFSM5_11655</name>
</gene>
<dbReference type="PANTHER" id="PTHR44051:SF21">
    <property type="entry name" value="GLUTATHIONE S-TRANSFERASE FAMILY PROTEIN"/>
    <property type="match status" value="1"/>
</dbReference>
<reference evidence="4" key="1">
    <citation type="journal article" date="2019" name="Int. J. Syst. Evol. Microbiol.">
        <title>The Global Catalogue of Microorganisms (GCM) 10K type strain sequencing project: providing services to taxonomists for standard genome sequencing and annotation.</title>
        <authorList>
            <consortium name="The Broad Institute Genomics Platform"/>
            <consortium name="The Broad Institute Genome Sequencing Center for Infectious Disease"/>
            <person name="Wu L."/>
            <person name="Ma J."/>
        </authorList>
    </citation>
    <scope>NUCLEOTIDE SEQUENCE [LARGE SCALE GENOMIC DNA]</scope>
    <source>
        <strain evidence="4">CGMCC 1.19062</strain>
    </source>
</reference>
<sequence length="209" mass="23458">MYKLYYASGAASMAVHATLREIGAPFDLVKINIAAGEQRSPEYLAINPAGVVPALIVDGKVHTESAALCYLLAERHPDARLLTPDTRVESLQWLVYLTNMVQSELQCWFYPDRFVSAAAGEDLKAAVALRLGRAWTRFEDRLAQSEGPYLFGERLDVADIYLGMLARWSRQLPKKATDYPHVRRHADAFRARPSWCAVSEIEGVAPWTY</sequence>
<organism evidence="3 4">
    <name type="scientific">Lacibacterium aquatile</name>
    <dbReference type="NCBI Taxonomy" id="1168082"/>
    <lineage>
        <taxon>Bacteria</taxon>
        <taxon>Pseudomonadati</taxon>
        <taxon>Pseudomonadota</taxon>
        <taxon>Alphaproteobacteria</taxon>
        <taxon>Rhodospirillales</taxon>
        <taxon>Rhodospirillaceae</taxon>
    </lineage>
</organism>
<evidence type="ECO:0000259" key="2">
    <source>
        <dbReference type="PROSITE" id="PS50405"/>
    </source>
</evidence>
<name>A0ABW5DST7_9PROT</name>
<keyword evidence="4" id="KW-1185">Reference proteome</keyword>